<dbReference type="GO" id="GO:0003899">
    <property type="term" value="F:DNA-directed RNA polymerase activity"/>
    <property type="evidence" value="ECO:0007669"/>
    <property type="project" value="UniProtKB-UniRule"/>
</dbReference>
<keyword evidence="6 7" id="KW-0804">Transcription</keyword>
<feature type="domain" description="RNA polymerase Rpb1" evidence="10">
    <location>
        <begin position="89"/>
        <end position="167"/>
    </location>
</feature>
<feature type="binding site" evidence="7">
    <location>
        <position position="289"/>
    </location>
    <ligand>
        <name>Zn(2+)</name>
        <dbReference type="ChEBI" id="CHEBI:29105"/>
    </ligand>
</feature>
<dbReference type="Pfam" id="PF04998">
    <property type="entry name" value="RNA_pol_Rpb1_5"/>
    <property type="match status" value="1"/>
</dbReference>
<comment type="subcellular location">
    <subcellularLocation>
        <location evidence="7">Plastid</location>
        <location evidence="7">Chloroplast</location>
    </subcellularLocation>
</comment>
<evidence type="ECO:0000259" key="8">
    <source>
        <dbReference type="Pfam" id="PF04983"/>
    </source>
</evidence>
<evidence type="ECO:0000256" key="7">
    <source>
        <dbReference type="HAMAP-Rule" id="MF_01324"/>
    </source>
</evidence>
<dbReference type="InterPro" id="IPR007083">
    <property type="entry name" value="RNA_pol_Rpb1_4"/>
</dbReference>
<evidence type="ECO:0000256" key="4">
    <source>
        <dbReference type="ARBA" id="ARBA00022723"/>
    </source>
</evidence>
<feature type="domain" description="RNA polymerase Rpb1" evidence="9">
    <location>
        <begin position="170"/>
        <end position="1171"/>
    </location>
</feature>
<keyword evidence="1 7" id="KW-0240">DNA-directed RNA polymerase</keyword>
<dbReference type="GO" id="GO:0003677">
    <property type="term" value="F:DNA binding"/>
    <property type="evidence" value="ECO:0007669"/>
    <property type="project" value="UniProtKB-UniRule"/>
</dbReference>
<dbReference type="Gene3D" id="2.40.50.100">
    <property type="match status" value="1"/>
</dbReference>
<dbReference type="GO" id="GO:0006351">
    <property type="term" value="P:DNA-templated transcription"/>
    <property type="evidence" value="ECO:0007669"/>
    <property type="project" value="UniProtKB-UniRule"/>
</dbReference>
<organism evidence="11">
    <name type="scientific">Florenciella parvula</name>
    <dbReference type="NCBI Taxonomy" id="236787"/>
    <lineage>
        <taxon>Eukaryota</taxon>
        <taxon>Sar</taxon>
        <taxon>Stramenopiles</taxon>
        <taxon>Ochrophyta</taxon>
        <taxon>Dictyochophyceae</taxon>
        <taxon>Florenciellales</taxon>
        <taxon>Florenciella</taxon>
    </lineage>
</organism>
<comment type="subunit">
    <text evidence="7">In plastids the minimal PEP RNA polymerase catalytic core is composed of four subunits: alpha, beta, beta', and beta''. When a (nuclear-encoded) sigma factor is associated with the core the holoenzyme is formed, which can initiate transcription.</text>
</comment>
<evidence type="ECO:0000256" key="6">
    <source>
        <dbReference type="ARBA" id="ARBA00023163"/>
    </source>
</evidence>
<evidence type="ECO:0000256" key="5">
    <source>
        <dbReference type="ARBA" id="ARBA00022833"/>
    </source>
</evidence>
<proteinExistence type="inferred from homology"/>
<keyword evidence="2 7" id="KW-0808">Transferase</keyword>
<dbReference type="InterPro" id="IPR042102">
    <property type="entry name" value="RNA_pol_Rpb1_3_sf"/>
</dbReference>
<evidence type="ECO:0000256" key="2">
    <source>
        <dbReference type="ARBA" id="ARBA00022679"/>
    </source>
</evidence>
<dbReference type="InterPro" id="IPR038120">
    <property type="entry name" value="Rpb1_funnel_sf"/>
</dbReference>
<dbReference type="InterPro" id="IPR007081">
    <property type="entry name" value="RNA_pol_Rpb1_5"/>
</dbReference>
<dbReference type="InterPro" id="IPR045867">
    <property type="entry name" value="DNA-dir_RpoC_beta_prime"/>
</dbReference>
<dbReference type="EMBL" id="MK518352">
    <property type="protein sequence ID" value="QDR24585.1"/>
    <property type="molecule type" value="Genomic_DNA"/>
</dbReference>
<feature type="binding site" evidence="7">
    <location>
        <position position="299"/>
    </location>
    <ligand>
        <name>Zn(2+)</name>
        <dbReference type="ChEBI" id="CHEBI:29105"/>
    </ligand>
</feature>
<comment type="catalytic activity">
    <reaction evidence="7">
        <text>RNA(n) + a ribonucleoside 5'-triphosphate = RNA(n+1) + diphosphate</text>
        <dbReference type="Rhea" id="RHEA:21248"/>
        <dbReference type="Rhea" id="RHEA-COMP:14527"/>
        <dbReference type="Rhea" id="RHEA-COMP:17342"/>
        <dbReference type="ChEBI" id="CHEBI:33019"/>
        <dbReference type="ChEBI" id="CHEBI:61557"/>
        <dbReference type="ChEBI" id="CHEBI:140395"/>
        <dbReference type="EC" id="2.7.7.6"/>
    </reaction>
</comment>
<dbReference type="InterPro" id="IPR012756">
    <property type="entry name" value="DNA-dir_RpoC2_beta_pp"/>
</dbReference>
<dbReference type="RefSeq" id="YP_009684499.1">
    <property type="nucleotide sequence ID" value="NC_044407.1"/>
</dbReference>
<dbReference type="Gene3D" id="1.10.274.100">
    <property type="entry name" value="RNA polymerase Rpb1, domain 3"/>
    <property type="match status" value="1"/>
</dbReference>
<dbReference type="AlphaFoldDB" id="A0A516ZA41"/>
<reference evidence="11" key="1">
    <citation type="journal article" date="2019" name="J. Phycol.">
        <title>Dictyochophyceae plastid genomes reveal unusual variability of their organization.</title>
        <authorList>
            <person name="Han K.Y."/>
            <person name="Maciszewski K."/>
            <person name="Graf L."/>
            <person name="Yang J.H."/>
            <person name="Andersen R.A."/>
            <person name="Karnkowska A."/>
            <person name="Yoon H.S."/>
        </authorList>
    </citation>
    <scope>NUCLEOTIDE SEQUENCE</scope>
</reference>
<dbReference type="HAMAP" id="MF_01324">
    <property type="entry name" value="RNApol_bact_RpoC2"/>
    <property type="match status" value="1"/>
</dbReference>
<evidence type="ECO:0000256" key="3">
    <source>
        <dbReference type="ARBA" id="ARBA00022695"/>
    </source>
</evidence>
<dbReference type="Pfam" id="PF04983">
    <property type="entry name" value="RNA_pol_Rpb1_3"/>
    <property type="match status" value="1"/>
</dbReference>
<dbReference type="Gene3D" id="1.10.1790.20">
    <property type="match status" value="1"/>
</dbReference>
<comment type="cofactor">
    <cofactor evidence="7">
        <name>Zn(2+)</name>
        <dbReference type="ChEBI" id="CHEBI:29105"/>
    </cofactor>
    <text evidence="7">Binds 1 Zn(2+) ion per subunit.</text>
</comment>
<feature type="binding site" evidence="7">
    <location>
        <position position="218"/>
    </location>
    <ligand>
        <name>Zn(2+)</name>
        <dbReference type="ChEBI" id="CHEBI:29105"/>
    </ligand>
</feature>
<dbReference type="EC" id="2.7.7.6" evidence="7"/>
<dbReference type="GO" id="GO:0000428">
    <property type="term" value="C:DNA-directed RNA polymerase complex"/>
    <property type="evidence" value="ECO:0007669"/>
    <property type="project" value="UniProtKB-KW"/>
</dbReference>
<dbReference type="Pfam" id="PF05000">
    <property type="entry name" value="RNA_pol_Rpb1_4"/>
    <property type="match status" value="1"/>
</dbReference>
<dbReference type="PANTHER" id="PTHR19376">
    <property type="entry name" value="DNA-DIRECTED RNA POLYMERASE"/>
    <property type="match status" value="1"/>
</dbReference>
<evidence type="ECO:0000313" key="11">
    <source>
        <dbReference type="EMBL" id="QDR24585.1"/>
    </source>
</evidence>
<keyword evidence="5 7" id="KW-0862">Zinc</keyword>
<dbReference type="CDD" id="cd02655">
    <property type="entry name" value="RNAP_beta'_C"/>
    <property type="match status" value="1"/>
</dbReference>
<keyword evidence="11" id="KW-0934">Plastid</keyword>
<dbReference type="GO" id="GO:0009507">
    <property type="term" value="C:chloroplast"/>
    <property type="evidence" value="ECO:0007669"/>
    <property type="project" value="UniProtKB-SubCell"/>
</dbReference>
<dbReference type="GeneID" id="41657451"/>
<evidence type="ECO:0000256" key="1">
    <source>
        <dbReference type="ARBA" id="ARBA00022478"/>
    </source>
</evidence>
<dbReference type="InterPro" id="IPR007066">
    <property type="entry name" value="RNA_pol_Rpb1_3"/>
</dbReference>
<keyword evidence="3 7" id="KW-0548">Nucleotidyltransferase</keyword>
<dbReference type="Gene3D" id="1.10.132.30">
    <property type="match status" value="1"/>
</dbReference>
<comment type="function">
    <text evidence="7">DNA-dependent RNA polymerase catalyzes the transcription of DNA into RNA using the four ribonucleoside triphosphates as substrates.</text>
</comment>
<evidence type="ECO:0000259" key="9">
    <source>
        <dbReference type="Pfam" id="PF04998"/>
    </source>
</evidence>
<dbReference type="NCBIfam" id="TIGR02388">
    <property type="entry name" value="rpoC2_cyan"/>
    <property type="match status" value="1"/>
</dbReference>
<keyword evidence="4 7" id="KW-0479">Metal-binding</keyword>
<feature type="binding site" evidence="7">
    <location>
        <position position="296"/>
    </location>
    <ligand>
        <name>Zn(2+)</name>
        <dbReference type="ChEBI" id="CHEBI:29105"/>
    </ligand>
</feature>
<keyword evidence="11" id="KW-0150">Chloroplast</keyword>
<accession>A0A516ZA41</accession>
<evidence type="ECO:0000259" key="10">
    <source>
        <dbReference type="Pfam" id="PF05000"/>
    </source>
</evidence>
<sequence>MSKTVKFKNSLFNKKELKNVIYTAFIDYGTARASYLADDLKELGFHYATKAGISISVEDLKVPPIKKSLLSEAYKEIETSDAQYHRGEINTIERFQNVINTWNNTSETLKDELVSYFKTTDPLNSIYLMAFSGARGNLSQVRQLVGMRGLMSDPQGQIIDIPIIHNFREGLTITDYIMSAYGARKGVVDTALRTADSGYLTRRLIDVAQDVIIREEDCLTKRSINIYPKNFKKSDFIEKISGRISASNVFYPNTKKILVKKNQEIDIEIANRLYDENLHVLGIRSPLTCESTRSICQKCYGWNLSGGKVVDLGEAVGIIAAQSIGEPGTQLTMRTFHTGGIFTADPSRQIRSQKSGIVSFSKNIQTRPARTMYGKNILLLEKETFLTFTDYKNQSSEIKLSADSSIFVKDNDFVKEKELLAELPLTNQQTTQAKKDILSPVSGEIVLTNQEDIVWVLNGNIYDIPKDSLLNEFKANDEITEQDGLINFKIKSKNEGIVKLEKHKINNTLESLKILNCLQYFKMPLYKDKSTSKLILINNKGEKYLIEDLPKAFKSKSVLFAQGTSNVYRAPSGGDIYYKSSSFYKGTSTKKEKVIQKSGKLLFIPKEVKAINKNAALLEVLNGSVIEEKTELLKGTVSNLDGFVETKESNNIIQQITIRPGKFVEYLYLKEEEKKQLLELNKKIFFPGEIIFEDVIVEYLSYVEITKVFNRYGLLLRPIYEFNIPKPKVNKNSIVSNKNTFSPKLNFSNFDSLNFNSGDLVKQHKNRNIINSSISLNWDKTKLDTKTGLQFKILKNKKQTNLFNLVIITNEIINLINFLPKKFASEKLKISLHVNESQFIEPQTILGKISLLPEQQFSITKIKKTVDPSARLMLVNKRNYETYYSEKNNFLVTKDEMIKAGNNITPSLKINYSGQILKVSPFACKLHRGIPFFLTKETVLYKTKNDLVKVGDTIGTIIFEQAVTGDIVQGLPKVEEILEARKPQDSALLANSPGIVIDVKDNNTINILGNANYLDDSNLKKSKYQTYQINRKKTKQNIIVNKNDYLYVGQPLTAGIVSPHNLLTTYFEYYKTINLESEAAYLSFRKIQKLLINKVQDVYGSQGVTIADKHIEVIIRQITSKVEVTTAGSTLLLPGEVVELRQINYINSIMQKTGKKQANYKPMLLGITKASLLTESFISAASFQETTKILTAAAIEGKIDWLRGLKENVIIGRLIPAGTGFDDKPQIKMSFSEIT</sequence>
<gene>
    <name evidence="7 11" type="primary">rpoC2</name>
</gene>
<dbReference type="GO" id="GO:0008270">
    <property type="term" value="F:zinc ion binding"/>
    <property type="evidence" value="ECO:0007669"/>
    <property type="project" value="UniProtKB-UniRule"/>
</dbReference>
<name>A0A516ZA41_9STRA</name>
<comment type="similarity">
    <text evidence="7">Belongs to the RNA polymerase beta' chain family. RpoC2 subfamily.</text>
</comment>
<geneLocation type="chloroplast" evidence="11"/>
<dbReference type="Gene3D" id="1.10.150.390">
    <property type="match status" value="1"/>
</dbReference>
<dbReference type="SUPFAM" id="SSF64484">
    <property type="entry name" value="beta and beta-prime subunits of DNA dependent RNA-polymerase"/>
    <property type="match status" value="1"/>
</dbReference>
<feature type="domain" description="RNA polymerase Rpb1" evidence="8">
    <location>
        <begin position="8"/>
        <end position="60"/>
    </location>
</feature>
<dbReference type="PANTHER" id="PTHR19376:SF68">
    <property type="entry name" value="DNA-DIRECTED RNA POLYMERASE SUBUNIT BETA"/>
    <property type="match status" value="1"/>
</dbReference>
<protein>
    <recommendedName>
        <fullName evidence="7">DNA-directed RNA polymerase subunit beta''</fullName>
        <ecNumber evidence="7">2.7.7.6</ecNumber>
    </recommendedName>
    <alternativeName>
        <fullName evidence="7">PEP</fullName>
    </alternativeName>
    <alternativeName>
        <fullName evidence="7">Plastid-encoded RNA polymerase subunit beta''</fullName>
        <shortName evidence="7">RNA polymerase subunit beta''</shortName>
    </alternativeName>
</protein>